<evidence type="ECO:0000256" key="2">
    <source>
        <dbReference type="ARBA" id="ARBA00022525"/>
    </source>
</evidence>
<feature type="region of interest" description="Disordered" evidence="3">
    <location>
        <begin position="1696"/>
        <end position="1733"/>
    </location>
</feature>
<dbReference type="InterPro" id="IPR011049">
    <property type="entry name" value="Serralysin-like_metalloprot_C"/>
</dbReference>
<reference evidence="5 6" key="1">
    <citation type="submission" date="2018-12" db="EMBL/GenBank/DDBJ databases">
        <authorList>
            <person name="Toschakov S.V."/>
        </authorList>
    </citation>
    <scope>NUCLEOTIDE SEQUENCE [LARGE SCALE GENOMIC DNA]</scope>
    <source>
        <strain evidence="5 6">GM2012</strain>
    </source>
</reference>
<keyword evidence="2" id="KW-0964">Secreted</keyword>
<evidence type="ECO:0000313" key="5">
    <source>
        <dbReference type="EMBL" id="RUL87853.1"/>
    </source>
</evidence>
<dbReference type="Proteomes" id="UP000280296">
    <property type="component" value="Unassembled WGS sequence"/>
</dbReference>
<feature type="region of interest" description="Disordered" evidence="3">
    <location>
        <begin position="1"/>
        <end position="21"/>
    </location>
</feature>
<feature type="compositionally biased region" description="Basic residues" evidence="3">
    <location>
        <begin position="9"/>
        <end position="21"/>
    </location>
</feature>
<dbReference type="Pfam" id="PF19077">
    <property type="entry name" value="Big_13"/>
    <property type="match status" value="2"/>
</dbReference>
<dbReference type="SUPFAM" id="SSF69318">
    <property type="entry name" value="Integrin alpha N-terminal domain"/>
    <property type="match status" value="1"/>
</dbReference>
<dbReference type="Gene3D" id="2.60.40.10">
    <property type="entry name" value="Immunoglobulins"/>
    <property type="match status" value="8"/>
</dbReference>
<protein>
    <recommendedName>
        <fullName evidence="4">Bacterial Ig-like domain-containing protein</fullName>
    </recommendedName>
</protein>
<dbReference type="InterPro" id="IPR013783">
    <property type="entry name" value="Ig-like_fold"/>
</dbReference>
<dbReference type="Gene3D" id="2.150.10.10">
    <property type="entry name" value="Serralysin-like metalloprotease, C-terminal"/>
    <property type="match status" value="6"/>
</dbReference>
<dbReference type="Pfam" id="PF00353">
    <property type="entry name" value="HemolysinCabind"/>
    <property type="match status" value="12"/>
</dbReference>
<feature type="compositionally biased region" description="Gly residues" evidence="3">
    <location>
        <begin position="239"/>
        <end position="251"/>
    </location>
</feature>
<name>A0A432MKB4_9BACT</name>
<reference evidence="5 6" key="2">
    <citation type="submission" date="2019-01" db="EMBL/GenBank/DDBJ databases">
        <title>Tautonia sociabilis, a novel thermotolerant planctomycete of Isosphaeraceae family, isolated from a 4000 m deep subterranean habitat.</title>
        <authorList>
            <person name="Kovaleva O.L."/>
            <person name="Elcheninov A.G."/>
            <person name="Van Heerden E."/>
            <person name="Toshchakov S.V."/>
            <person name="Novikov A."/>
            <person name="Bonch-Osmolovskaya E.A."/>
            <person name="Kublanov I.V."/>
        </authorList>
    </citation>
    <scope>NUCLEOTIDE SEQUENCE [LARGE SCALE GENOMIC DNA]</scope>
    <source>
        <strain evidence="5 6">GM2012</strain>
    </source>
</reference>
<dbReference type="PANTHER" id="PTHR38340">
    <property type="entry name" value="S-LAYER PROTEIN"/>
    <property type="match status" value="1"/>
</dbReference>
<dbReference type="SUPFAM" id="SSF51120">
    <property type="entry name" value="beta-Roll"/>
    <property type="match status" value="5"/>
</dbReference>
<gene>
    <name evidence="5" type="ORF">TsocGM_09970</name>
</gene>
<dbReference type="GO" id="GO:0005509">
    <property type="term" value="F:calcium ion binding"/>
    <property type="evidence" value="ECO:0007669"/>
    <property type="project" value="InterPro"/>
</dbReference>
<dbReference type="PANTHER" id="PTHR38340:SF1">
    <property type="entry name" value="S-LAYER PROTEIN"/>
    <property type="match status" value="1"/>
</dbReference>
<dbReference type="InterPro" id="IPR028994">
    <property type="entry name" value="Integrin_alpha_N"/>
</dbReference>
<feature type="region of interest" description="Disordered" evidence="3">
    <location>
        <begin position="1248"/>
        <end position="1277"/>
    </location>
</feature>
<feature type="domain" description="Bacterial Ig-like" evidence="4">
    <location>
        <begin position="674"/>
        <end position="766"/>
    </location>
</feature>
<evidence type="ECO:0000256" key="3">
    <source>
        <dbReference type="SAM" id="MobiDB-lite"/>
    </source>
</evidence>
<proteinExistence type="predicted"/>
<dbReference type="InterPro" id="IPR001343">
    <property type="entry name" value="Hemolysn_Ca-bd"/>
</dbReference>
<dbReference type="Gene3D" id="2.160.20.160">
    <property type="match status" value="1"/>
</dbReference>
<feature type="region of interest" description="Disordered" evidence="3">
    <location>
        <begin position="232"/>
        <end position="278"/>
    </location>
</feature>
<dbReference type="GO" id="GO:0005576">
    <property type="term" value="C:extracellular region"/>
    <property type="evidence" value="ECO:0007669"/>
    <property type="project" value="UniProtKB-SubCell"/>
</dbReference>
<comment type="caution">
    <text evidence="5">The sequence shown here is derived from an EMBL/GenBank/DDBJ whole genome shotgun (WGS) entry which is preliminary data.</text>
</comment>
<organism evidence="5 6">
    <name type="scientific">Tautonia sociabilis</name>
    <dbReference type="NCBI Taxonomy" id="2080755"/>
    <lineage>
        <taxon>Bacteria</taxon>
        <taxon>Pseudomonadati</taxon>
        <taxon>Planctomycetota</taxon>
        <taxon>Planctomycetia</taxon>
        <taxon>Isosphaerales</taxon>
        <taxon>Isosphaeraceae</taxon>
        <taxon>Tautonia</taxon>
    </lineage>
</organism>
<dbReference type="InterPro" id="IPR050557">
    <property type="entry name" value="RTX_toxin/Mannuronan_C5-epim"/>
</dbReference>
<accession>A0A432MKB4</accession>
<feature type="domain" description="Bacterial Ig-like" evidence="4">
    <location>
        <begin position="1346"/>
        <end position="1438"/>
    </location>
</feature>
<dbReference type="InterPro" id="IPR044016">
    <property type="entry name" value="Big_13"/>
</dbReference>
<dbReference type="PRINTS" id="PR00313">
    <property type="entry name" value="CABNDNGRPT"/>
</dbReference>
<feature type="compositionally biased region" description="Low complexity" evidence="3">
    <location>
        <begin position="1249"/>
        <end position="1270"/>
    </location>
</feature>
<evidence type="ECO:0000313" key="6">
    <source>
        <dbReference type="Proteomes" id="UP000280296"/>
    </source>
</evidence>
<sequence>MKASERANRSHRRGRGLRRRRPACEPLERRALLSEVFFDGTTLRILGDDASNIVLAYPLLQSTVVIVDRASFTLPTTPDRIRSIVVQVKGGDDFVDLSALVGFQGESEIDGDAGNDTIIGGAGADVLRGGLGEDSIVGGLGPDLIDGGDGNDVLSGGGGIVDGDQLVGADDTIVGGAGNDTIDGGAGNDSIDAGPGQNRVDGGLGVMVAGMLLGGADTIVAGEGDDTIIARDGDDEIDAGGGRNEIEGGAGNDRITTGSGRDSIDGGTGDNWISSGDGPDTVFCGGGADTVLGGSGDDLIDAGDGRNELDAGDGNDTVLSGSGDDVVLAGSGDDSVIAGDGSNLIDLGAGRNTLVSGSGPDTILAGDGRNEIDAGGGDDLIVVGGGGNDIVGGLGNDTIRSGSGDDAIDSGEGDDVIEAGDGADTVEAGSGNDLIDGGRGHDRLFAGLGDDTVHGGEGHDFLDGEDGADQLFGGDGNDTINGGNGPDLVVGEAGSDFLVSGTVLELFAETVLGGDGDDTIWSGGGPDWILGGNGDDSIDAGPGADSVQGGDGHDLILGGDGNDTLSGGEHSDSLVGGNGDDLLEGGEGVDLLIGDTGNDYLDGGPGSDFLQDGAGLNILVVGLGRDTVNGGSLTDTLRFVEPFEPVTFTNLNIENDHLPPGIDLNPPSAPTLLMLLEADDTGAIGDGLTAVRRPRLTGITEPGAIVELIDENGIELTESLADEQGRFVVQFPNDLPDGSRSVRVRARDASGNLGQPGPPLSITVDTEAPPAPQVSFIVEGDAEGDSVEGGIVTQSTRPAFAVSNVEPGARVELLRDGAVVASRVGPGSLTDPGPLPDGSYSFSLRQVDAAGNIGPAAVAGTVLVDTTPPDSPSAAPTGGTPSAGGTLTRSRTPGFLVEGAEPNARVDLLRDGVVVASRVGPGPLTDPGPLPDGSYSFSLRQVDAAGNIGPTGPAMTVIVDTSPPQAPPVPVPIGGATIGGVTLVRSSSPAFTVGNHVEPDAQVDLLRDGVVVASRVGPGPLSDPGPLPDGSYSFSLRQIDAAGNIGPESAAGSVVVDTTAPAPLPIGGLVGGVSVGGTILTRSNAPTFEVSGVEIGATIQLLRGGAMVASRVGPGSLTDPGPLPDGSYAFSLRQVDAAGNIGPAGPALTVVIDTSPPQEPPVPMPPPGPVINGIILVQSASPSFEVMGVGAEMAVELLRDGAVVASRMGPGTLTDPGPLPDGSYAFSLRQVDAAGNIGPAAVAGTVLVDTTPPDSPSAAPTGGTPSAGGTLTRSRTPGFLVEGAEPNARVDLLRDGVVVASRVGPGTLTDPGPLPDGSYSFSLRQIDAAGNAGPAAVLGAVIVDTTIAIPSLTLAGSDDTGVVGDARTSNRHPAIIGVTDPGATVRLQDELGDVVGTTVAGPDGSFAVRTTRSRAGLARFRATVEDEAGNTAISETIELWLIGGGYDFDGDRIDDLSVFQSESAIWMSNLSAGPAPNLARSIARFGDTDLRDLPVPADYDGNGVSDLAVFRPATADWLIVLRDAGGALLQARVYRFGDTDLRDLPVPADYDGNGVADLAVFRPATADWLISLRDADGSAIGAMRFRFGDTDLRDLPVPADYDGNGVADLAVFRPATADWLISLRGPTGEDLGVQFHRFGETGRALPLQAPIGGLQALESSKRPASVAIVRQVAGDPVGTMPLPAEGGTGAVAIRSGPPVHRSASSAKAIGSVRPRRSVPVAGAGSRGEGKVRGLDARATRSLARTGRLLVLESGRRFPRPFFDRLHTLARGVRVSGGRSWPE</sequence>
<comment type="subcellular location">
    <subcellularLocation>
        <location evidence="1">Secreted</location>
    </subcellularLocation>
</comment>
<dbReference type="PROSITE" id="PS00330">
    <property type="entry name" value="HEMOLYSIN_CALCIUM"/>
    <property type="match status" value="6"/>
</dbReference>
<feature type="compositionally biased region" description="Low complexity" evidence="3">
    <location>
        <begin position="865"/>
        <end position="886"/>
    </location>
</feature>
<feature type="region of interest" description="Disordered" evidence="3">
    <location>
        <begin position="533"/>
        <end position="580"/>
    </location>
</feature>
<dbReference type="InterPro" id="IPR018511">
    <property type="entry name" value="Hemolysin-typ_Ca-bd_CS"/>
</dbReference>
<feature type="region of interest" description="Disordered" evidence="3">
    <location>
        <begin position="863"/>
        <end position="893"/>
    </location>
</feature>
<evidence type="ECO:0000256" key="1">
    <source>
        <dbReference type="ARBA" id="ARBA00004613"/>
    </source>
</evidence>
<evidence type="ECO:0000259" key="4">
    <source>
        <dbReference type="Pfam" id="PF19077"/>
    </source>
</evidence>
<dbReference type="EMBL" id="RYZH01000016">
    <property type="protein sequence ID" value="RUL87853.1"/>
    <property type="molecule type" value="Genomic_DNA"/>
</dbReference>
<keyword evidence="6" id="KW-1185">Reference proteome</keyword>